<reference evidence="1" key="1">
    <citation type="journal article" date="2019" name="Environ. Microbiol.">
        <title>Fungal ecological strategies reflected in gene transcription - a case study of two litter decomposers.</title>
        <authorList>
            <person name="Barbi F."/>
            <person name="Kohler A."/>
            <person name="Barry K."/>
            <person name="Baskaran P."/>
            <person name="Daum C."/>
            <person name="Fauchery L."/>
            <person name="Ihrmark K."/>
            <person name="Kuo A."/>
            <person name="LaButti K."/>
            <person name="Lipzen A."/>
            <person name="Morin E."/>
            <person name="Grigoriev I.V."/>
            <person name="Henrissat B."/>
            <person name="Lindahl B."/>
            <person name="Martin F."/>
        </authorList>
    </citation>
    <scope>NUCLEOTIDE SEQUENCE</scope>
    <source>
        <strain evidence="1">JB14</strain>
    </source>
</reference>
<accession>A0A6A4HKA2</accession>
<dbReference type="AlphaFoldDB" id="A0A6A4HKA2"/>
<dbReference type="Proteomes" id="UP000799118">
    <property type="component" value="Unassembled WGS sequence"/>
</dbReference>
<gene>
    <name evidence="1" type="ORF">BT96DRAFT_693779</name>
</gene>
<keyword evidence="2" id="KW-1185">Reference proteome</keyword>
<name>A0A6A4HKA2_9AGAR</name>
<evidence type="ECO:0000313" key="2">
    <source>
        <dbReference type="Proteomes" id="UP000799118"/>
    </source>
</evidence>
<proteinExistence type="predicted"/>
<dbReference type="EMBL" id="ML769471">
    <property type="protein sequence ID" value="KAE9399282.1"/>
    <property type="molecule type" value="Genomic_DNA"/>
</dbReference>
<sequence length="232" mass="26561">MLLRQLRLFNVFHVHRRGTSTSSKRTETVATGDLTEMISLRSHELLLHRQLEDQDRQLERVSTRLDKYITLWSEEKDKRQSFQTKYLDAEKRPAKEKGTLSLRTMIEILSEYFQYLLPQTFTKAGVQAIISAVHSGALDQVGHTYAQCQLDAQNRIAPQGLRPQELSNAERTLYHELSKGLHGRVTNKIVIKKGDMTVAKVVVIFGLLGFVKQHSFCVSYQSEDGKVIHEVP</sequence>
<protein>
    <submittedName>
        <fullName evidence="1">Uncharacterized protein</fullName>
    </submittedName>
</protein>
<evidence type="ECO:0000313" key="1">
    <source>
        <dbReference type="EMBL" id="KAE9399282.1"/>
    </source>
</evidence>
<organism evidence="1 2">
    <name type="scientific">Gymnopus androsaceus JB14</name>
    <dbReference type="NCBI Taxonomy" id="1447944"/>
    <lineage>
        <taxon>Eukaryota</taxon>
        <taxon>Fungi</taxon>
        <taxon>Dikarya</taxon>
        <taxon>Basidiomycota</taxon>
        <taxon>Agaricomycotina</taxon>
        <taxon>Agaricomycetes</taxon>
        <taxon>Agaricomycetidae</taxon>
        <taxon>Agaricales</taxon>
        <taxon>Marasmiineae</taxon>
        <taxon>Omphalotaceae</taxon>
        <taxon>Gymnopus</taxon>
    </lineage>
</organism>